<dbReference type="CDD" id="cd15457">
    <property type="entry name" value="NADAR"/>
    <property type="match status" value="1"/>
</dbReference>
<name>A0A1I2E2G1_9BACL</name>
<proteinExistence type="predicted"/>
<dbReference type="Proteomes" id="UP000183410">
    <property type="component" value="Unassembled WGS sequence"/>
</dbReference>
<accession>A0A1I2E2G1</accession>
<organism evidence="3 4">
    <name type="scientific">Paenibacillus algorifonticola</name>
    <dbReference type="NCBI Taxonomy" id="684063"/>
    <lineage>
        <taxon>Bacteria</taxon>
        <taxon>Bacillati</taxon>
        <taxon>Bacillota</taxon>
        <taxon>Bacilli</taxon>
        <taxon>Bacillales</taxon>
        <taxon>Paenibacillaceae</taxon>
        <taxon>Paenibacillus</taxon>
    </lineage>
</organism>
<evidence type="ECO:0000256" key="1">
    <source>
        <dbReference type="ARBA" id="ARBA00000022"/>
    </source>
</evidence>
<evidence type="ECO:0000256" key="2">
    <source>
        <dbReference type="ARBA" id="ARBA00000751"/>
    </source>
</evidence>
<dbReference type="SUPFAM" id="SSF143990">
    <property type="entry name" value="YbiA-like"/>
    <property type="match status" value="1"/>
</dbReference>
<dbReference type="InterPro" id="IPR037238">
    <property type="entry name" value="YbiA-like_sf"/>
</dbReference>
<dbReference type="InterPro" id="IPR012816">
    <property type="entry name" value="NADAR"/>
</dbReference>
<dbReference type="Gene3D" id="1.10.357.40">
    <property type="entry name" value="YbiA-like"/>
    <property type="match status" value="1"/>
</dbReference>
<comment type="catalytic activity">
    <reaction evidence="2">
        <text>2,5-diamino-6-hydroxy-4-(5-phosphoribosylamino)-pyrimidine + H2O = 2,5,6-triamino-4-hydroxypyrimidine + D-ribose 5-phosphate</text>
        <dbReference type="Rhea" id="RHEA:23436"/>
        <dbReference type="ChEBI" id="CHEBI:15377"/>
        <dbReference type="ChEBI" id="CHEBI:58614"/>
        <dbReference type="ChEBI" id="CHEBI:78346"/>
        <dbReference type="ChEBI" id="CHEBI:137796"/>
    </reaction>
</comment>
<dbReference type="EMBL" id="FONN01000008">
    <property type="protein sequence ID" value="SFE86879.1"/>
    <property type="molecule type" value="Genomic_DNA"/>
</dbReference>
<evidence type="ECO:0000313" key="3">
    <source>
        <dbReference type="EMBL" id="SFE86879.1"/>
    </source>
</evidence>
<dbReference type="AlphaFoldDB" id="A0A1I2E2G1"/>
<sequence length="71" mass="8612">MKLLYLGGTYMTIYFYKIDDDYGCFSNFSKHGFELGNKYWMTSEHYFQAQKFVGTEYEEQVSPFLDREFVR</sequence>
<comment type="catalytic activity">
    <reaction evidence="1">
        <text>5-amino-6-(5-phospho-D-ribosylamino)uracil + H2O = 5,6-diaminouracil + D-ribose 5-phosphate</text>
        <dbReference type="Rhea" id="RHEA:55020"/>
        <dbReference type="ChEBI" id="CHEBI:15377"/>
        <dbReference type="ChEBI" id="CHEBI:46252"/>
        <dbReference type="ChEBI" id="CHEBI:58453"/>
        <dbReference type="ChEBI" id="CHEBI:78346"/>
    </reaction>
</comment>
<keyword evidence="4" id="KW-1185">Reference proteome</keyword>
<reference evidence="4" key="1">
    <citation type="submission" date="2016-10" db="EMBL/GenBank/DDBJ databases">
        <authorList>
            <person name="Varghese N."/>
            <person name="Submissions S."/>
        </authorList>
    </citation>
    <scope>NUCLEOTIDE SEQUENCE [LARGE SCALE GENOMIC DNA]</scope>
    <source>
        <strain evidence="4">CGMCC 1.10223</strain>
    </source>
</reference>
<protein>
    <submittedName>
        <fullName evidence="3">Uncharacterized protein</fullName>
    </submittedName>
</protein>
<gene>
    <name evidence="3" type="ORF">SAMN04487969_108133</name>
</gene>
<evidence type="ECO:0000313" key="4">
    <source>
        <dbReference type="Proteomes" id="UP000183410"/>
    </source>
</evidence>